<organism evidence="1 2">
    <name type="scientific">Shewanella pneumatophori</name>
    <dbReference type="NCBI Taxonomy" id="314092"/>
    <lineage>
        <taxon>Bacteria</taxon>
        <taxon>Pseudomonadati</taxon>
        <taxon>Pseudomonadota</taxon>
        <taxon>Gammaproteobacteria</taxon>
        <taxon>Alteromonadales</taxon>
        <taxon>Shewanellaceae</taxon>
        <taxon>Shewanella</taxon>
    </lineage>
</organism>
<keyword evidence="2" id="KW-1185">Reference proteome</keyword>
<dbReference type="Proteomes" id="UP001139293">
    <property type="component" value="Unassembled WGS sequence"/>
</dbReference>
<reference evidence="1" key="1">
    <citation type="submission" date="2022-01" db="EMBL/GenBank/DDBJ databases">
        <title>Whole genome-based taxonomy of the Shewanellaceae.</title>
        <authorList>
            <person name="Martin-Rodriguez A.J."/>
        </authorList>
    </citation>
    <scope>NUCLEOTIDE SEQUENCE</scope>
    <source>
        <strain evidence="1">KCTC 23973</strain>
    </source>
</reference>
<evidence type="ECO:0000313" key="2">
    <source>
        <dbReference type="Proteomes" id="UP001139293"/>
    </source>
</evidence>
<sequence>MKNPLCSKAVNIDGKLMIEIPGSVIERLAISPGDFVEFGNAKSVTLWKSENIEIPAEVFEQLALIFKTDEYVFHWLNSKRKTLLGKTPAQILLEPDGKEQVLGLINRINRGDFS</sequence>
<protein>
    <recommendedName>
        <fullName evidence="3">Antitoxin Xre/MbcA/ParS-like toxin-binding domain-containing protein</fullName>
    </recommendedName>
</protein>
<proteinExistence type="predicted"/>
<gene>
    <name evidence="1" type="ORF">L2740_04190</name>
</gene>
<dbReference type="RefSeq" id="WP_248948872.1">
    <property type="nucleotide sequence ID" value="NZ_JAKILB010000002.1"/>
</dbReference>
<comment type="caution">
    <text evidence="1">The sequence shown here is derived from an EMBL/GenBank/DDBJ whole genome shotgun (WGS) entry which is preliminary data.</text>
</comment>
<name>A0A9X2CFF2_9GAMM</name>
<evidence type="ECO:0000313" key="1">
    <source>
        <dbReference type="EMBL" id="MCL1137746.1"/>
    </source>
</evidence>
<accession>A0A9X2CFF2</accession>
<dbReference type="EMBL" id="JAKILB010000002">
    <property type="protein sequence ID" value="MCL1137746.1"/>
    <property type="molecule type" value="Genomic_DNA"/>
</dbReference>
<dbReference type="AlphaFoldDB" id="A0A9X2CFF2"/>
<evidence type="ECO:0008006" key="3">
    <source>
        <dbReference type="Google" id="ProtNLM"/>
    </source>
</evidence>